<dbReference type="Proteomes" id="UP000830115">
    <property type="component" value="Chromosome"/>
</dbReference>
<dbReference type="RefSeq" id="WP_248862463.1">
    <property type="nucleotide sequence ID" value="NZ_CP086322.1"/>
</dbReference>
<organism evidence="1 2">
    <name type="scientific">Streptomyces halobius</name>
    <dbReference type="NCBI Taxonomy" id="2879846"/>
    <lineage>
        <taxon>Bacteria</taxon>
        <taxon>Bacillati</taxon>
        <taxon>Actinomycetota</taxon>
        <taxon>Actinomycetes</taxon>
        <taxon>Kitasatosporales</taxon>
        <taxon>Streptomycetaceae</taxon>
        <taxon>Streptomyces</taxon>
    </lineage>
</organism>
<dbReference type="EMBL" id="CP086322">
    <property type="protein sequence ID" value="UQA91655.1"/>
    <property type="molecule type" value="Genomic_DNA"/>
</dbReference>
<name>A0ABY4M1L8_9ACTN</name>
<reference evidence="1" key="1">
    <citation type="submission" date="2021-10" db="EMBL/GenBank/DDBJ databases">
        <title>Streptomyces nigrumlapis sp.nov.,an antimicrobial producing actinobacterium isolated from Black Gobi rocks.</title>
        <authorList>
            <person name="Wen Y."/>
            <person name="Zhang W."/>
            <person name="Liu X.G."/>
        </authorList>
    </citation>
    <scope>NUCLEOTIDE SEQUENCE</scope>
    <source>
        <strain evidence="1">ST13-2-2</strain>
    </source>
</reference>
<evidence type="ECO:0000313" key="1">
    <source>
        <dbReference type="EMBL" id="UQA91655.1"/>
    </source>
</evidence>
<evidence type="ECO:0000313" key="2">
    <source>
        <dbReference type="Proteomes" id="UP000830115"/>
    </source>
</evidence>
<protein>
    <submittedName>
        <fullName evidence="1">Uncharacterized protein</fullName>
    </submittedName>
</protein>
<sequence>MAERCLAEYTTVPGRFQCISDPVFHFRWVVNPSGLPNSGKHWESWSCAQHAARIIRFATAMRGLVGSVSVELHTD</sequence>
<keyword evidence="2" id="KW-1185">Reference proteome</keyword>
<proteinExistence type="predicted"/>
<gene>
    <name evidence="1" type="ORF">K9S39_07070</name>
</gene>
<accession>A0ABY4M1L8</accession>